<dbReference type="SUPFAM" id="SSF47336">
    <property type="entry name" value="ACP-like"/>
    <property type="match status" value="2"/>
</dbReference>
<dbReference type="NCBIfam" id="TIGR01733">
    <property type="entry name" value="AA-adenyl-dom"/>
    <property type="match status" value="2"/>
</dbReference>
<evidence type="ECO:0000313" key="12">
    <source>
        <dbReference type="Proteomes" id="UP000199137"/>
    </source>
</evidence>
<dbReference type="EMBL" id="FOWC01000019">
    <property type="protein sequence ID" value="SFQ68596.1"/>
    <property type="molecule type" value="Genomic_DNA"/>
</dbReference>
<protein>
    <recommendedName>
        <fullName evidence="4">Phenyloxazoline synthase MbtB</fullName>
    </recommendedName>
    <alternativeName>
        <fullName evidence="8">Mycobactin synthetase protein B</fullName>
    </alternativeName>
</protein>
<feature type="region of interest" description="Disordered" evidence="9">
    <location>
        <begin position="974"/>
        <end position="1003"/>
    </location>
</feature>
<organism evidence="11 12">
    <name type="scientific">Amycolatopsis rubida</name>
    <dbReference type="NCBI Taxonomy" id="112413"/>
    <lineage>
        <taxon>Bacteria</taxon>
        <taxon>Bacillati</taxon>
        <taxon>Actinomycetota</taxon>
        <taxon>Actinomycetes</taxon>
        <taxon>Pseudonocardiales</taxon>
        <taxon>Pseudonocardiaceae</taxon>
        <taxon>Amycolatopsis</taxon>
    </lineage>
</organism>
<evidence type="ECO:0000256" key="1">
    <source>
        <dbReference type="ARBA" id="ARBA00001957"/>
    </source>
</evidence>
<feature type="region of interest" description="Disordered" evidence="9">
    <location>
        <begin position="2034"/>
        <end position="2054"/>
    </location>
</feature>
<evidence type="ECO:0000313" key="11">
    <source>
        <dbReference type="EMBL" id="SFQ68596.1"/>
    </source>
</evidence>
<dbReference type="InterPro" id="IPR025110">
    <property type="entry name" value="AMP-bd_C"/>
</dbReference>
<feature type="compositionally biased region" description="Basic and acidic residues" evidence="9">
    <location>
        <begin position="982"/>
        <end position="1003"/>
    </location>
</feature>
<dbReference type="FunFam" id="3.40.50.980:FF:000001">
    <property type="entry name" value="Non-ribosomal peptide synthetase"/>
    <property type="match status" value="1"/>
</dbReference>
<dbReference type="OrthoDB" id="2472181at2"/>
<evidence type="ECO:0000256" key="8">
    <source>
        <dbReference type="ARBA" id="ARBA00033440"/>
    </source>
</evidence>
<dbReference type="GO" id="GO:0044550">
    <property type="term" value="P:secondary metabolite biosynthetic process"/>
    <property type="evidence" value="ECO:0007669"/>
    <property type="project" value="TreeGrafter"/>
</dbReference>
<dbReference type="RefSeq" id="WP_093576798.1">
    <property type="nucleotide sequence ID" value="NZ_FOWC01000019.1"/>
</dbReference>
<dbReference type="CDD" id="cd12114">
    <property type="entry name" value="A_NRPS_TlmIV_like"/>
    <property type="match status" value="1"/>
</dbReference>
<dbReference type="InterPro" id="IPR045851">
    <property type="entry name" value="AMP-bd_C_sf"/>
</dbReference>
<dbReference type="Gene3D" id="3.40.50.980">
    <property type="match status" value="2"/>
</dbReference>
<dbReference type="GO" id="GO:0000036">
    <property type="term" value="F:acyl carrier activity"/>
    <property type="evidence" value="ECO:0007669"/>
    <property type="project" value="TreeGrafter"/>
</dbReference>
<accession>A0A1I6AIS3</accession>
<dbReference type="InterPro" id="IPR036736">
    <property type="entry name" value="ACP-like_sf"/>
</dbReference>
<dbReference type="InterPro" id="IPR020806">
    <property type="entry name" value="PKS_PP-bd"/>
</dbReference>
<dbReference type="Pfam" id="PF00501">
    <property type="entry name" value="AMP-binding"/>
    <property type="match status" value="2"/>
</dbReference>
<dbReference type="CDD" id="cd19531">
    <property type="entry name" value="LCL_NRPS-like"/>
    <property type="match status" value="1"/>
</dbReference>
<dbReference type="CDD" id="cd05930">
    <property type="entry name" value="A_NRPS"/>
    <property type="match status" value="1"/>
</dbReference>
<dbReference type="GO" id="GO:0031177">
    <property type="term" value="F:phosphopantetheine binding"/>
    <property type="evidence" value="ECO:0007669"/>
    <property type="project" value="InterPro"/>
</dbReference>
<dbReference type="GO" id="GO:0005737">
    <property type="term" value="C:cytoplasm"/>
    <property type="evidence" value="ECO:0007669"/>
    <property type="project" value="TreeGrafter"/>
</dbReference>
<evidence type="ECO:0000256" key="5">
    <source>
        <dbReference type="ARBA" id="ARBA00022450"/>
    </source>
</evidence>
<dbReference type="Gene3D" id="3.30.559.10">
    <property type="entry name" value="Chloramphenicol acetyltransferase-like domain"/>
    <property type="match status" value="3"/>
</dbReference>
<dbReference type="Proteomes" id="UP000199137">
    <property type="component" value="Unassembled WGS sequence"/>
</dbReference>
<comment type="similarity">
    <text evidence="3">Belongs to the ATP-dependent AMP-binding enzyme family. MbtB subfamily.</text>
</comment>
<dbReference type="Gene3D" id="3.40.50.12780">
    <property type="entry name" value="N-terminal domain of ligase-like"/>
    <property type="match status" value="1"/>
</dbReference>
<dbReference type="InterPro" id="IPR000873">
    <property type="entry name" value="AMP-dep_synth/lig_dom"/>
</dbReference>
<keyword evidence="6" id="KW-0597">Phosphoprotein</keyword>
<keyword evidence="5" id="KW-0596">Phosphopantetheine</keyword>
<comment type="cofactor">
    <cofactor evidence="1">
        <name>pantetheine 4'-phosphate</name>
        <dbReference type="ChEBI" id="CHEBI:47942"/>
    </cofactor>
</comment>
<dbReference type="PROSITE" id="PS50075">
    <property type="entry name" value="CARRIER"/>
    <property type="match status" value="2"/>
</dbReference>
<dbReference type="FunFam" id="3.40.50.12780:FF:000012">
    <property type="entry name" value="Non-ribosomal peptide synthetase"/>
    <property type="match status" value="1"/>
</dbReference>
<dbReference type="PANTHER" id="PTHR45527">
    <property type="entry name" value="NONRIBOSOMAL PEPTIDE SYNTHETASE"/>
    <property type="match status" value="1"/>
</dbReference>
<dbReference type="STRING" id="112413.SAMN05421854_11961"/>
<sequence>MTEPRVDDLLAGTADADLERRIAALPPEGRAVFERVLREGLAADALTGTAGPARPSFGQERMWVLGELAPGAYTYATAVRLRGPLNAVALRAAVDAVVRCQESLRTTLIQAEDGTLASEVAERVAVPFRLVDLAPLSEAGELLDRLVRAETRRGFDLGRGPLLRTVVFRLGPADHLVLLAVHHAVTDGWSNGVLAADLSACYRDLAAGRPVRLRAPAVGYRDYAARQRERAEGPEFAELAAFWRERIASLPRTELPTDRPRPAASRGAGASFSVELGPGLAAALGELRERTGGSLFMLVLTALAVVLRATTGQSELAVGTLVSGRDRPEFERLVGYFVNVVLLRLTVADGRSFRETWFGVRESVRQSLAHQELPYEKLLELHREAGGGGQPVRVLCVAQQPHPSLDLPGLTAEREDVELGAAQFDLLVEIWERDGGIRISFQYDVDLFAEATIRLFAGHLRTVLAGAARDASRTGAELLAASLAPPAWPADRTESVAALVENQVDRTPDAVALVDGARTVTYRTLDQRANRLARLLAEHGVRPGDRVACCLPRSAESVLAMLAVLKAGAAFVALDPDQPADRVRRILSDARPACVLATAALRAKCSTVDSPLWLTDELGDRLASGPAHRLSRPVHRDSVAYLVYTSGSTGEPKGVLGTHRGLANRFRWTSRAYPAGETEVWAARTSPGFVDAIWEVFGPLLSGVPLVLVSAEDAADPAGLVAALAARRVTRLVAVPALLRILLDDRPELSRELPRLHTWVSSGETLGTGLAERFHRRLPGRRLLNLYGCAEVAADATGHETEPGGDPAAVPIGTAIDGVVTQVLTPHGDPVPALGTGELHVGGAGLALGYHRRPAETAARFLPVPGKAAPGQRWFRTGDEVRRRSDGTLGYLGRLDAQVQIRGHRVEPGEVEHALLRHPDIREAAVVIHRDVAGDPALAAYVAPVSEIPGDLTALLRSQLPVYALPATVTPLPSLPLNPSGKVDRLRLPEPGRTPEERPRDEALTPTEAVVLDVFAEVLPAAGRPALSDDFFLLGGHSLLAAHVATVLRERLGVAVGLGDLVAAPTAAALAARLERSTAAPRETIRAVPDQAAQHEPFPLTDIQRAYLAGRDAEFALGKVATHAYLELTATRLDPARFETALNEVIAQHPMLRAVVSADGTQRVLAQVPRYRVECQDLRQDTGPRRRERLIRWREELSHQVLPAGRWPLFEVRLSLLPGDAALVHLSVDALICDAYSFGLVMTELADRYAGKSRPPLNLTFRDYVLAAERRRGEPAHRKALAYWRNRLDDLPAGPELPTAAAPETVDQPRFVRRSGRLEPRDWAVLKATAAEHGLTPSALLLAAFAEIVTRWSRSAHYSLMLTVFRREPVHPEVGALVGDFTSLSVFEVDHRTAESFADRARAVQRLLWDDLDHAQVSGVEVMRERNRSRGWPPGLLTPVVFTSNLPVGSGGGADGDPVFGELEYGITQTPQVHLDHQVSEQRGALVFNWDAVDELFRPGVVDGMFEAYQRFLAGLAAGRPGEAGLPDAQRAVRAAVAAGPGAPPRCLHEPVFRVAGEHPERVALVHGETRMTYGELASRAHRVARTLLRGGRDTLVGIAAPKGWPQAVAVLGVLEAGMAFLPLDPDLPRERLRHLIARGELRTVLTQADAAPELPDVRVVAVDRPADLDPSDEPPRVPVDPADLAYVIFTSGSTGTPKGVMIDHRGASGTVDAVNARFGVGPRDRVLAVSSLSFDLAVYDLFGLLAAGGTVVLPEHGRRREPAHWAELVRRERITVWNSVPALAEVLAGHASPLAPDALSTLRLVLLSGDWIPTALPDRIRALAPGAEVLSLGGATEGSIWSVWHPVGETGRDWPSVPYGVPMPGQSIRVLDDRLRPVPDWVAGELYIGGRGVALGYWRDEEQTRFRFPPDPATGGRLYRTGDLARHRPDGNLEFLGREDGQVKISGYRIELGEVEAGVQSLPGVRAAAVIAAGEPGTERRLVAFFVPEREPAPEPAALREGLGDLLPGYMVPSLFVRLDRIPLTANGKVDRSALRSRTPARAKSTADTPAADPARFAELSEQLAAIWADLLSVPVVRPDDDFFALGGTSLEAIRLITKLQEALGVRIRLPRLFGDPTVAALAAAVAEAQAAADPEPDLPAALVPCPQDRTEPFPLTDLQQAYWLGRRAGLGLGGVATHSYLELDVEDLDLARLEQALRLLVDRHDALRTVVRRDGYQQVLSSVPGYRIATADLRDRTPEAAADRLAAVRAEMSHQVPDAARWPLFDLRAHRVDDLVTRLHLSVDLLIADAHSTRILTGELMALYHDPAVALPEPGCTFRDYVLGVERLKGSARHRQARSYWAGRLAELPAAPGLPLLRRPEDLGSPRFRRLHTELAPDAWRAVRGWAASAGLTASAAVCAAFSDVLAVWSDSPRFTLNVTTFNRLPLHPGVDALVGDFTTTTLLAVDVSGDSPFPERAKRLQDRLWRDLEHRLVTGVEVLRMLRRDPARRDEAMMPVVFTSTLLSDGALPAPAAPAWRARTVYAVSQTPQVLLDHQVGEQAGKLVCTWDFVEEAFPPGLVETMFDAFNTVLDDVAATAVRSGGDPA</sequence>
<dbReference type="Pfam" id="PF13193">
    <property type="entry name" value="AMP-binding_C"/>
    <property type="match status" value="2"/>
</dbReference>
<dbReference type="CDD" id="cd19535">
    <property type="entry name" value="Cyc_NRPS"/>
    <property type="match status" value="2"/>
</dbReference>
<dbReference type="PANTHER" id="PTHR45527:SF10">
    <property type="entry name" value="PYOCHELIN SYNTHASE PCHF"/>
    <property type="match status" value="1"/>
</dbReference>
<dbReference type="InterPro" id="IPR001242">
    <property type="entry name" value="Condensation_dom"/>
</dbReference>
<evidence type="ECO:0000256" key="3">
    <source>
        <dbReference type="ARBA" id="ARBA00007380"/>
    </source>
</evidence>
<feature type="domain" description="Carrier" evidence="10">
    <location>
        <begin position="2056"/>
        <end position="2131"/>
    </location>
</feature>
<dbReference type="InterPro" id="IPR023213">
    <property type="entry name" value="CAT-like_dom_sf"/>
</dbReference>
<dbReference type="Gene3D" id="3.30.300.30">
    <property type="match status" value="2"/>
</dbReference>
<dbReference type="Pfam" id="PF00668">
    <property type="entry name" value="Condensation"/>
    <property type="match status" value="3"/>
</dbReference>
<keyword evidence="7" id="KW-0436">Ligase</keyword>
<dbReference type="SUPFAM" id="SSF52777">
    <property type="entry name" value="CoA-dependent acyltransferases"/>
    <property type="match status" value="6"/>
</dbReference>
<reference evidence="11 12" key="1">
    <citation type="submission" date="2016-10" db="EMBL/GenBank/DDBJ databases">
        <authorList>
            <person name="de Groot N.N."/>
        </authorList>
    </citation>
    <scope>NUCLEOTIDE SEQUENCE [LARGE SCALE GENOMIC DNA]</scope>
    <source>
        <strain evidence="11 12">DSM 44637</strain>
    </source>
</reference>
<evidence type="ECO:0000256" key="4">
    <source>
        <dbReference type="ARBA" id="ARBA00016743"/>
    </source>
</evidence>
<evidence type="ECO:0000256" key="7">
    <source>
        <dbReference type="ARBA" id="ARBA00022598"/>
    </source>
</evidence>
<proteinExistence type="inferred from homology"/>
<evidence type="ECO:0000259" key="10">
    <source>
        <dbReference type="PROSITE" id="PS50075"/>
    </source>
</evidence>
<comment type="pathway">
    <text evidence="2">Siderophore biosynthesis; mycobactin biosynthesis.</text>
</comment>
<dbReference type="Pfam" id="PF00550">
    <property type="entry name" value="PP-binding"/>
    <property type="match status" value="2"/>
</dbReference>
<dbReference type="GO" id="GO:0043041">
    <property type="term" value="P:amino acid activation for nonribosomal peptide biosynthetic process"/>
    <property type="evidence" value="ECO:0007669"/>
    <property type="project" value="TreeGrafter"/>
</dbReference>
<dbReference type="SMART" id="SM00823">
    <property type="entry name" value="PKS_PP"/>
    <property type="match status" value="2"/>
</dbReference>
<name>A0A1I6AIS3_9PSEU</name>
<dbReference type="Gene3D" id="3.30.559.30">
    <property type="entry name" value="Nonribosomal peptide synthetase, condensation domain"/>
    <property type="match status" value="3"/>
</dbReference>
<dbReference type="FunFam" id="3.30.559.30:FF:000006">
    <property type="entry name" value="Yersiniabactin polyketide/non-ribosomal peptide synthetase"/>
    <property type="match status" value="2"/>
</dbReference>
<dbReference type="Gene3D" id="2.30.38.10">
    <property type="entry name" value="Luciferase, Domain 3"/>
    <property type="match status" value="1"/>
</dbReference>
<dbReference type="FunFam" id="3.30.300.30:FF:000015">
    <property type="entry name" value="Nonribosomal peptide synthase SidD"/>
    <property type="match status" value="1"/>
</dbReference>
<dbReference type="InterPro" id="IPR042099">
    <property type="entry name" value="ANL_N_sf"/>
</dbReference>
<dbReference type="FunFam" id="3.30.559.10:FF:000023">
    <property type="entry name" value="Non-ribosomal peptide synthetase"/>
    <property type="match status" value="2"/>
</dbReference>
<dbReference type="InterPro" id="IPR020845">
    <property type="entry name" value="AMP-binding_CS"/>
</dbReference>
<dbReference type="Gene3D" id="1.10.1200.10">
    <property type="entry name" value="ACP-like"/>
    <property type="match status" value="2"/>
</dbReference>
<evidence type="ECO:0000256" key="6">
    <source>
        <dbReference type="ARBA" id="ARBA00022553"/>
    </source>
</evidence>
<feature type="domain" description="Carrier" evidence="10">
    <location>
        <begin position="1002"/>
        <end position="1078"/>
    </location>
</feature>
<dbReference type="InterPro" id="IPR057737">
    <property type="entry name" value="Condensation_MtbB-like"/>
</dbReference>
<dbReference type="SUPFAM" id="SSF56801">
    <property type="entry name" value="Acetyl-CoA synthetase-like"/>
    <property type="match status" value="2"/>
</dbReference>
<dbReference type="InterPro" id="IPR009081">
    <property type="entry name" value="PP-bd_ACP"/>
</dbReference>
<dbReference type="InterPro" id="IPR010071">
    <property type="entry name" value="AA_adenyl_dom"/>
</dbReference>
<evidence type="ECO:0000256" key="2">
    <source>
        <dbReference type="ARBA" id="ARBA00005102"/>
    </source>
</evidence>
<dbReference type="PROSITE" id="PS00455">
    <property type="entry name" value="AMP_BINDING"/>
    <property type="match status" value="2"/>
</dbReference>
<evidence type="ECO:0000256" key="9">
    <source>
        <dbReference type="SAM" id="MobiDB-lite"/>
    </source>
</evidence>
<dbReference type="GO" id="GO:0016874">
    <property type="term" value="F:ligase activity"/>
    <property type="evidence" value="ECO:0007669"/>
    <property type="project" value="UniProtKB-KW"/>
</dbReference>
<gene>
    <name evidence="11" type="ORF">SAMN05421854_11961</name>
</gene>